<dbReference type="RefSeq" id="WP_201327334.1">
    <property type="nucleotide sequence ID" value="NZ_AP017470.1"/>
</dbReference>
<dbReference type="AlphaFoldDB" id="A0A7R6PY88"/>
<gene>
    <name evidence="10" type="ORF">TTHT_1533</name>
</gene>
<dbReference type="SUPFAM" id="SSF52172">
    <property type="entry name" value="CheY-like"/>
    <property type="match status" value="1"/>
</dbReference>
<dbReference type="InterPro" id="IPR011006">
    <property type="entry name" value="CheY-like_superfamily"/>
</dbReference>
<evidence type="ECO:0000256" key="7">
    <source>
        <dbReference type="PROSITE-ProRule" id="PRU01091"/>
    </source>
</evidence>
<dbReference type="Gene3D" id="3.40.50.2300">
    <property type="match status" value="1"/>
</dbReference>
<dbReference type="Gene3D" id="1.10.10.10">
    <property type="entry name" value="Winged helix-like DNA-binding domain superfamily/Winged helix DNA-binding domain"/>
    <property type="match status" value="1"/>
</dbReference>
<dbReference type="Proteomes" id="UP000595564">
    <property type="component" value="Chromosome"/>
</dbReference>
<sequence>MEKVKILICEDDKELLEIFNLILTMEGFEIDIAERGIDFKNMLEREKYSLILLDLGLPDIDGEHLCKFVCENYDIPVIVVSAKDNVATKVLCLEYGADDYIVKPFETVELVARIKSVLRRSKKRFLSENKEDLQKRIRWGELEINPLGRKVLKKGKEIALTPKEFDLILFFAKNRGKTFQREDIVETLWGEKSLYRWSRAIDVHINHLRKKIEDNPANPVYIQTIPGVGYRAKK</sequence>
<feature type="DNA-binding region" description="OmpR/PhoB-type" evidence="7">
    <location>
        <begin position="134"/>
        <end position="234"/>
    </location>
</feature>
<evidence type="ECO:0000313" key="10">
    <source>
        <dbReference type="EMBL" id="BBB33035.1"/>
    </source>
</evidence>
<evidence type="ECO:0000259" key="8">
    <source>
        <dbReference type="PROSITE" id="PS50110"/>
    </source>
</evidence>
<dbReference type="InterPro" id="IPR039420">
    <property type="entry name" value="WalR-like"/>
</dbReference>
<dbReference type="InterPro" id="IPR036388">
    <property type="entry name" value="WH-like_DNA-bd_sf"/>
</dbReference>
<dbReference type="PANTHER" id="PTHR48111">
    <property type="entry name" value="REGULATOR OF RPOS"/>
    <property type="match status" value="1"/>
</dbReference>
<dbReference type="SMART" id="SM00862">
    <property type="entry name" value="Trans_reg_C"/>
    <property type="match status" value="1"/>
</dbReference>
<dbReference type="InterPro" id="IPR016032">
    <property type="entry name" value="Sig_transdc_resp-reg_C-effctor"/>
</dbReference>
<dbReference type="PROSITE" id="PS51755">
    <property type="entry name" value="OMPR_PHOB"/>
    <property type="match status" value="1"/>
</dbReference>
<dbReference type="EMBL" id="AP017470">
    <property type="protein sequence ID" value="BBB33035.1"/>
    <property type="molecule type" value="Genomic_DNA"/>
</dbReference>
<dbReference type="InterPro" id="IPR001789">
    <property type="entry name" value="Sig_transdc_resp-reg_receiver"/>
</dbReference>
<dbReference type="PROSITE" id="PS50110">
    <property type="entry name" value="RESPONSE_REGULATORY"/>
    <property type="match status" value="1"/>
</dbReference>
<evidence type="ECO:0000256" key="1">
    <source>
        <dbReference type="ARBA" id="ARBA00013332"/>
    </source>
</evidence>
<keyword evidence="4 7" id="KW-0238">DNA-binding</keyword>
<proteinExistence type="predicted"/>
<dbReference type="InterPro" id="IPR001867">
    <property type="entry name" value="OmpR/PhoB-type_DNA-bd"/>
</dbReference>
<evidence type="ECO:0000313" key="11">
    <source>
        <dbReference type="Proteomes" id="UP000595564"/>
    </source>
</evidence>
<comment type="function">
    <text evidence="5">This protein is a positive regulator for the phosphate regulon. Transcription of this operon is positively regulated by PhoB and PhoR when phosphate is limited.</text>
</comment>
<dbReference type="GO" id="GO:0000976">
    <property type="term" value="F:transcription cis-regulatory region binding"/>
    <property type="evidence" value="ECO:0007669"/>
    <property type="project" value="TreeGrafter"/>
</dbReference>
<organism evidence="10 11">
    <name type="scientific">Thermotomaculum hydrothermale</name>
    <dbReference type="NCBI Taxonomy" id="981385"/>
    <lineage>
        <taxon>Bacteria</taxon>
        <taxon>Pseudomonadati</taxon>
        <taxon>Acidobacteriota</taxon>
        <taxon>Holophagae</taxon>
        <taxon>Thermotomaculales</taxon>
        <taxon>Thermotomaculaceae</taxon>
        <taxon>Thermotomaculum</taxon>
    </lineage>
</organism>
<evidence type="ECO:0000256" key="3">
    <source>
        <dbReference type="ARBA" id="ARBA00023012"/>
    </source>
</evidence>
<dbReference type="GO" id="GO:0000156">
    <property type="term" value="F:phosphorelay response regulator activity"/>
    <property type="evidence" value="ECO:0007669"/>
    <property type="project" value="TreeGrafter"/>
</dbReference>
<evidence type="ECO:0000259" key="9">
    <source>
        <dbReference type="PROSITE" id="PS51755"/>
    </source>
</evidence>
<dbReference type="SUPFAM" id="SSF46894">
    <property type="entry name" value="C-terminal effector domain of the bipartite response regulators"/>
    <property type="match status" value="1"/>
</dbReference>
<dbReference type="PANTHER" id="PTHR48111:SF40">
    <property type="entry name" value="PHOSPHATE REGULON TRANSCRIPTIONAL REGULATORY PROTEIN PHOB"/>
    <property type="match status" value="1"/>
</dbReference>
<keyword evidence="3" id="KW-0902">Two-component regulatory system</keyword>
<evidence type="ECO:0000256" key="2">
    <source>
        <dbReference type="ARBA" id="ARBA00022553"/>
    </source>
</evidence>
<dbReference type="GO" id="GO:0005829">
    <property type="term" value="C:cytosol"/>
    <property type="evidence" value="ECO:0007669"/>
    <property type="project" value="TreeGrafter"/>
</dbReference>
<accession>A0A7R6PY88</accession>
<evidence type="ECO:0000256" key="4">
    <source>
        <dbReference type="ARBA" id="ARBA00023125"/>
    </source>
</evidence>
<keyword evidence="2 6" id="KW-0597">Phosphoprotein</keyword>
<feature type="domain" description="OmpR/PhoB-type" evidence="9">
    <location>
        <begin position="134"/>
        <end position="234"/>
    </location>
</feature>
<keyword evidence="11" id="KW-1185">Reference proteome</keyword>
<dbReference type="SMART" id="SM00448">
    <property type="entry name" value="REC"/>
    <property type="match status" value="1"/>
</dbReference>
<reference evidence="10 11" key="1">
    <citation type="journal article" date="2012" name="Extremophiles">
        <title>Thermotomaculum hydrothermale gen. nov., sp. nov., a novel heterotrophic thermophile within the phylum Acidobacteria from a deep-sea hydrothermal vent chimney in the Southern Okinawa Trough.</title>
        <authorList>
            <person name="Izumi H."/>
            <person name="Nunoura T."/>
            <person name="Miyazaki M."/>
            <person name="Mino S."/>
            <person name="Toki T."/>
            <person name="Takai K."/>
            <person name="Sako Y."/>
            <person name="Sawabe T."/>
            <person name="Nakagawa S."/>
        </authorList>
    </citation>
    <scope>NUCLEOTIDE SEQUENCE [LARGE SCALE GENOMIC DNA]</scope>
    <source>
        <strain evidence="10 11">AC55</strain>
    </source>
</reference>
<feature type="modified residue" description="4-aspartylphosphate" evidence="6">
    <location>
        <position position="54"/>
    </location>
</feature>
<dbReference type="KEGG" id="thyd:TTHT_1533"/>
<dbReference type="Pfam" id="PF00072">
    <property type="entry name" value="Response_reg"/>
    <property type="match status" value="1"/>
</dbReference>
<evidence type="ECO:0000256" key="6">
    <source>
        <dbReference type="PROSITE-ProRule" id="PRU00169"/>
    </source>
</evidence>
<dbReference type="GO" id="GO:0006355">
    <property type="term" value="P:regulation of DNA-templated transcription"/>
    <property type="evidence" value="ECO:0007669"/>
    <property type="project" value="InterPro"/>
</dbReference>
<dbReference type="GO" id="GO:0032993">
    <property type="term" value="C:protein-DNA complex"/>
    <property type="evidence" value="ECO:0007669"/>
    <property type="project" value="TreeGrafter"/>
</dbReference>
<name>A0A7R6PY88_9BACT</name>
<dbReference type="Gene3D" id="6.10.250.690">
    <property type="match status" value="1"/>
</dbReference>
<dbReference type="Pfam" id="PF00486">
    <property type="entry name" value="Trans_reg_C"/>
    <property type="match status" value="1"/>
</dbReference>
<evidence type="ECO:0000256" key="5">
    <source>
        <dbReference type="ARBA" id="ARBA00024735"/>
    </source>
</evidence>
<dbReference type="FunFam" id="1.10.10.10:FF:000018">
    <property type="entry name" value="DNA-binding response regulator ResD"/>
    <property type="match status" value="1"/>
</dbReference>
<dbReference type="CDD" id="cd00383">
    <property type="entry name" value="trans_reg_C"/>
    <property type="match status" value="1"/>
</dbReference>
<protein>
    <recommendedName>
        <fullName evidence="1">Phosphate regulon transcriptional regulatory protein PhoB</fullName>
    </recommendedName>
</protein>
<feature type="domain" description="Response regulatory" evidence="8">
    <location>
        <begin position="5"/>
        <end position="118"/>
    </location>
</feature>